<dbReference type="InterPro" id="IPR050256">
    <property type="entry name" value="Glycosyltransferase_2"/>
</dbReference>
<sequence>MVKSKLELSVIFPVYNERHTIETVIREWRKELRRLRINFQIIICEDGSSDGTSQFLKKISSKYKLLLNQKKTRRGYGQAVIDGIKLATSEYILSVDSDGQCDPKDLSKFWQRRLEAEVLIGWRKNRADALQRKIFSQLFKLVCIILFKPPVHDPSAPFVLYRRSIIKPNLKYLKYLSEGFWWGFVGMCTKKGLKLSEEPINHRSRFNGQTVVFKLKKIPSIALRNIIGLFRLKFA</sequence>
<evidence type="ECO:0000313" key="3">
    <source>
        <dbReference type="Proteomes" id="UP000178450"/>
    </source>
</evidence>
<dbReference type="PANTHER" id="PTHR48090:SF7">
    <property type="entry name" value="RFBJ PROTEIN"/>
    <property type="match status" value="1"/>
</dbReference>
<evidence type="ECO:0000313" key="2">
    <source>
        <dbReference type="EMBL" id="OGK64842.1"/>
    </source>
</evidence>
<proteinExistence type="predicted"/>
<dbReference type="Gene3D" id="3.90.550.10">
    <property type="entry name" value="Spore Coat Polysaccharide Biosynthesis Protein SpsA, Chain A"/>
    <property type="match status" value="1"/>
</dbReference>
<dbReference type="AlphaFoldDB" id="A0A1F7KAD7"/>
<dbReference type="InterPro" id="IPR029044">
    <property type="entry name" value="Nucleotide-diphossugar_trans"/>
</dbReference>
<dbReference type="EMBL" id="MGBG01000013">
    <property type="protein sequence ID" value="OGK64842.1"/>
    <property type="molecule type" value="Genomic_DNA"/>
</dbReference>
<dbReference type="InterPro" id="IPR001173">
    <property type="entry name" value="Glyco_trans_2-like"/>
</dbReference>
<dbReference type="CDD" id="cd04179">
    <property type="entry name" value="DPM_DPG-synthase_like"/>
    <property type="match status" value="1"/>
</dbReference>
<dbReference type="PANTHER" id="PTHR48090">
    <property type="entry name" value="UNDECAPRENYL-PHOSPHATE 4-DEOXY-4-FORMAMIDO-L-ARABINOSE TRANSFERASE-RELATED"/>
    <property type="match status" value="1"/>
</dbReference>
<protein>
    <recommendedName>
        <fullName evidence="1">Glycosyltransferase 2-like domain-containing protein</fullName>
    </recommendedName>
</protein>
<feature type="domain" description="Glycosyltransferase 2-like" evidence="1">
    <location>
        <begin position="9"/>
        <end position="166"/>
    </location>
</feature>
<dbReference type="SUPFAM" id="SSF53448">
    <property type="entry name" value="Nucleotide-diphospho-sugar transferases"/>
    <property type="match status" value="1"/>
</dbReference>
<dbReference type="Pfam" id="PF00535">
    <property type="entry name" value="Glycos_transf_2"/>
    <property type="match status" value="1"/>
</dbReference>
<accession>A0A1F7KAD7</accession>
<name>A0A1F7KAD7_9BACT</name>
<gene>
    <name evidence="2" type="ORF">A2209_04030</name>
</gene>
<evidence type="ECO:0000259" key="1">
    <source>
        <dbReference type="Pfam" id="PF00535"/>
    </source>
</evidence>
<comment type="caution">
    <text evidence="2">The sequence shown here is derived from an EMBL/GenBank/DDBJ whole genome shotgun (WGS) entry which is preliminary data.</text>
</comment>
<dbReference type="Proteomes" id="UP000178450">
    <property type="component" value="Unassembled WGS sequence"/>
</dbReference>
<organism evidence="2 3">
    <name type="scientific">Candidatus Roizmanbacteria bacterium RIFOXYA1_FULL_41_12</name>
    <dbReference type="NCBI Taxonomy" id="1802082"/>
    <lineage>
        <taxon>Bacteria</taxon>
        <taxon>Candidatus Roizmaniibacteriota</taxon>
    </lineage>
</organism>
<reference evidence="2 3" key="1">
    <citation type="journal article" date="2016" name="Nat. Commun.">
        <title>Thousands of microbial genomes shed light on interconnected biogeochemical processes in an aquifer system.</title>
        <authorList>
            <person name="Anantharaman K."/>
            <person name="Brown C.T."/>
            <person name="Hug L.A."/>
            <person name="Sharon I."/>
            <person name="Castelle C.J."/>
            <person name="Probst A.J."/>
            <person name="Thomas B.C."/>
            <person name="Singh A."/>
            <person name="Wilkins M.J."/>
            <person name="Karaoz U."/>
            <person name="Brodie E.L."/>
            <person name="Williams K.H."/>
            <person name="Hubbard S.S."/>
            <person name="Banfield J.F."/>
        </authorList>
    </citation>
    <scope>NUCLEOTIDE SEQUENCE [LARGE SCALE GENOMIC DNA]</scope>
</reference>